<feature type="compositionally biased region" description="Polar residues" evidence="1">
    <location>
        <begin position="47"/>
        <end position="62"/>
    </location>
</feature>
<feature type="transmembrane region" description="Helical" evidence="2">
    <location>
        <begin position="560"/>
        <end position="580"/>
    </location>
</feature>
<keyword evidence="2" id="KW-1133">Transmembrane helix</keyword>
<keyword evidence="2" id="KW-0472">Membrane</keyword>
<feature type="compositionally biased region" description="Basic and acidic residues" evidence="1">
    <location>
        <begin position="612"/>
        <end position="627"/>
    </location>
</feature>
<comment type="caution">
    <text evidence="3">The sequence shown here is derived from an EMBL/GenBank/DDBJ whole genome shotgun (WGS) entry which is preliminary data.</text>
</comment>
<dbReference type="EMBL" id="ASGZ01000002">
    <property type="protein sequence ID" value="ESP90021.1"/>
    <property type="molecule type" value="Genomic_DNA"/>
</dbReference>
<accession>V4GXX8</accession>
<evidence type="ECO:0000313" key="3">
    <source>
        <dbReference type="EMBL" id="ESP90021.1"/>
    </source>
</evidence>
<keyword evidence="4" id="KW-1185">Reference proteome</keyword>
<gene>
    <name evidence="3" type="ORF">K933_00622</name>
</gene>
<sequence>MSLPADRRLWPLAVAFLLITVAVGPAVAADHPDANRDRPAVPASQPVVHQQQATPVNNSTDSTVRHERSDSAAGEGNLTALRRWLAVRIDDALVACAEGVDAGTNETCEAIESEFPSLASRYAAVAEATEETGDDNVSRVLNRTAERQLAYVRAVREYRETLAAYREARRGNDVQRARELAQELSRQGERVVTLGSRLSADYETILANGTLDVAPAGEITEEVTANVSETTEEIRTAEFDPPTLTVSANSSTASFVDPVAISGELRADDGTPLANRTVVVSAANATFETQTDPDGTFEVVYRPTTAPTGPVEVVARYVPGNGSQYTATVARTNVSVESVEGTLRLGADAGASALGFGDDVSVVGSLRVDGRPVAGVPVTVVLDGIPFNATRTNESGGFALSEPLPAAVANGSPTLAVRVVRENRAVTAAPASTTVPVDTTTPALAVRAARLGAETVRLSGRMTVGDTPVTGARLEIRRGTETLATVRSGEAGSFATNVSVPDVPANESVAVTVAYDPPGGNLAPADVTLDVGTAPRSDGLVPDVDTGFSLGPLDDLDPTLLALGALVVLVVLLAVSGLAYESWVEGGLRSVGGWTATLGGDDAQRDGSATSRSERARIDEPPESVRSDAGDLLLDAAEMQLREEGSDAAVVRAYAAARRSLDARFGIDPTLTHWELLTAYRDALDRESGEALERLTAAYERAAFSSAESTTETADEALKQAGVVVGTDVSASARGDGGDD</sequence>
<dbReference type="OrthoDB" id="313499at2157"/>
<proteinExistence type="predicted"/>
<evidence type="ECO:0000313" key="4">
    <source>
        <dbReference type="Proteomes" id="UP000017840"/>
    </source>
</evidence>
<dbReference type="Gene3D" id="2.60.40.10">
    <property type="entry name" value="Immunoglobulins"/>
    <property type="match status" value="1"/>
</dbReference>
<organism evidence="3 4">
    <name type="scientific">Candidatus Halobonum tyrrellensis G22</name>
    <dbReference type="NCBI Taxonomy" id="1324957"/>
    <lineage>
        <taxon>Archaea</taxon>
        <taxon>Methanobacteriati</taxon>
        <taxon>Methanobacteriota</taxon>
        <taxon>Stenosarchaea group</taxon>
        <taxon>Halobacteria</taxon>
        <taxon>Halobacteriales</taxon>
        <taxon>Haloferacaceae</taxon>
        <taxon>Candidatus Halobonum</taxon>
    </lineage>
</organism>
<dbReference type="RefSeq" id="WP_023392725.1">
    <property type="nucleotide sequence ID" value="NZ_ASGZ01000002.1"/>
</dbReference>
<dbReference type="STRING" id="1324957.K933_00622"/>
<keyword evidence="2" id="KW-0812">Transmembrane</keyword>
<feature type="region of interest" description="Disordered" evidence="1">
    <location>
        <begin position="596"/>
        <end position="627"/>
    </location>
</feature>
<feature type="region of interest" description="Disordered" evidence="1">
    <location>
        <begin position="30"/>
        <end position="73"/>
    </location>
</feature>
<name>V4GXX8_9EURY</name>
<dbReference type="InterPro" id="IPR013783">
    <property type="entry name" value="Ig-like_fold"/>
</dbReference>
<evidence type="ECO:0000256" key="2">
    <source>
        <dbReference type="SAM" id="Phobius"/>
    </source>
</evidence>
<protein>
    <recommendedName>
        <fullName evidence="5">DUF4129 domain-containing protein</fullName>
    </recommendedName>
</protein>
<dbReference type="AlphaFoldDB" id="V4GXX8"/>
<reference evidence="3 4" key="1">
    <citation type="journal article" date="2013" name="Genome Announc.">
        <title>Draft Genome Sequence of 'Candidatus Halobonum tyrrellensis' Strain G22, Isolated from the Hypersaline Waters of Lake Tyrrell, Australia.</title>
        <authorList>
            <person name="Ugalde J.A."/>
            <person name="Narasingarao P."/>
            <person name="Kuo S."/>
            <person name="Podell S."/>
            <person name="Allen E.E."/>
        </authorList>
    </citation>
    <scope>NUCLEOTIDE SEQUENCE [LARGE SCALE GENOMIC DNA]</scope>
    <source>
        <strain evidence="3 4">G22</strain>
    </source>
</reference>
<evidence type="ECO:0000256" key="1">
    <source>
        <dbReference type="SAM" id="MobiDB-lite"/>
    </source>
</evidence>
<evidence type="ECO:0008006" key="5">
    <source>
        <dbReference type="Google" id="ProtNLM"/>
    </source>
</evidence>
<dbReference type="Proteomes" id="UP000017840">
    <property type="component" value="Unassembled WGS sequence"/>
</dbReference>
<dbReference type="eggNOG" id="arCOG02488">
    <property type="taxonomic scope" value="Archaea"/>
</dbReference>
<feature type="compositionally biased region" description="Basic and acidic residues" evidence="1">
    <location>
        <begin position="30"/>
        <end position="39"/>
    </location>
</feature>